<dbReference type="EMBL" id="CATNWA010021415">
    <property type="protein sequence ID" value="CAI9622588.1"/>
    <property type="molecule type" value="Genomic_DNA"/>
</dbReference>
<dbReference type="Proteomes" id="UP001162483">
    <property type="component" value="Unassembled WGS sequence"/>
</dbReference>
<feature type="non-terminal residue" evidence="1">
    <location>
        <position position="60"/>
    </location>
</feature>
<evidence type="ECO:0000313" key="1">
    <source>
        <dbReference type="EMBL" id="CAI9622588.1"/>
    </source>
</evidence>
<keyword evidence="2" id="KW-1185">Reference proteome</keyword>
<evidence type="ECO:0000313" key="2">
    <source>
        <dbReference type="Proteomes" id="UP001162483"/>
    </source>
</evidence>
<accession>A0ABN9HLD4</accession>
<sequence>MTERGQRMLKCTQCTEVANCLQNQKVKTSKLCVAFRLAQQQCVESFMEWLFHASKPYITK</sequence>
<comment type="caution">
    <text evidence="1">The sequence shown here is derived from an EMBL/GenBank/DDBJ whole genome shotgun (WGS) entry which is preliminary data.</text>
</comment>
<proteinExistence type="predicted"/>
<name>A0ABN9HLD4_9NEOB</name>
<protein>
    <submittedName>
        <fullName evidence="1">Uncharacterized protein</fullName>
    </submittedName>
</protein>
<organism evidence="1 2">
    <name type="scientific">Staurois parvus</name>
    <dbReference type="NCBI Taxonomy" id="386267"/>
    <lineage>
        <taxon>Eukaryota</taxon>
        <taxon>Metazoa</taxon>
        <taxon>Chordata</taxon>
        <taxon>Craniata</taxon>
        <taxon>Vertebrata</taxon>
        <taxon>Euteleostomi</taxon>
        <taxon>Amphibia</taxon>
        <taxon>Batrachia</taxon>
        <taxon>Anura</taxon>
        <taxon>Neobatrachia</taxon>
        <taxon>Ranoidea</taxon>
        <taxon>Ranidae</taxon>
        <taxon>Staurois</taxon>
    </lineage>
</organism>
<reference evidence="1" key="1">
    <citation type="submission" date="2023-05" db="EMBL/GenBank/DDBJ databases">
        <authorList>
            <person name="Stuckert A."/>
        </authorList>
    </citation>
    <scope>NUCLEOTIDE SEQUENCE</scope>
</reference>
<gene>
    <name evidence="1" type="ORF">SPARVUS_LOCUS16313020</name>
</gene>